<feature type="non-terminal residue" evidence="1">
    <location>
        <position position="1"/>
    </location>
</feature>
<dbReference type="EMBL" id="JAGFNY010000013">
    <property type="protein sequence ID" value="MBW7570294.1"/>
    <property type="molecule type" value="Genomic_DNA"/>
</dbReference>
<gene>
    <name evidence="1" type="ORF">J5V48_05230</name>
</gene>
<name>A0ABS7DG68_9GAMM</name>
<accession>A0ABS7DG68</accession>
<dbReference type="Proteomes" id="UP000731465">
    <property type="component" value="Unassembled WGS sequence"/>
</dbReference>
<comment type="caution">
    <text evidence="1">The sequence shown here is derived from an EMBL/GenBank/DDBJ whole genome shotgun (WGS) entry which is preliminary data.</text>
</comment>
<organism evidence="1 2">
    <name type="scientific">Succinivibrio faecicola</name>
    <dbReference type="NCBI Taxonomy" id="2820300"/>
    <lineage>
        <taxon>Bacteria</taxon>
        <taxon>Pseudomonadati</taxon>
        <taxon>Pseudomonadota</taxon>
        <taxon>Gammaproteobacteria</taxon>
        <taxon>Aeromonadales</taxon>
        <taxon>Succinivibrionaceae</taxon>
        <taxon>Succinivibrio</taxon>
    </lineage>
</organism>
<sequence length="495" mass="55437">DMAQLVERTLGKGEVPSSILGISTSRHYSINSLNYQNISSDFNYSDFSNYFFKNFNFGLNKPLLHFLSNDRTKTDKNYTKKIDILCEKESVIMPISSVGELSIIGILFKEQLSLELSPTLKVFLSILTNLCKNSPSYIIDYSNSELFDRAHGLFSLVQIRRHIDRLEKLDLISVTYGQNSSRSIMLTCVNDFTGKFLSVSSLYTESGASKLKASEILVFSYLLDKSSFFAKADLGFFTDNEDAALICKELSISDRTLRNAYASLIELKAISYCSEDSKKAVKAVNISDDISIQYSEKFNITSSDHCRKIVLKRCKSCSSDTDLSSMTNDSLKSLLLSLNTKKTVGKKCRFPQGTSGKKRISKIESLEKNDLSINKELNEYINNDNINAQQIAVGNTYLDVKNDPIGIRIIPPSLTGSSDWYIQAKSGSHAHLDLKIDPLTFIRLKKINGINLSSSTLSHTYVSSLLSKKRVLLQIEDLCGPLQNVVRNFDISRSV</sequence>
<evidence type="ECO:0000313" key="2">
    <source>
        <dbReference type="Proteomes" id="UP000731465"/>
    </source>
</evidence>
<dbReference type="RefSeq" id="WP_219937515.1">
    <property type="nucleotide sequence ID" value="NZ_JAGFNY010000013.1"/>
</dbReference>
<keyword evidence="2" id="KW-1185">Reference proteome</keyword>
<proteinExistence type="predicted"/>
<protein>
    <submittedName>
        <fullName evidence="1">Uncharacterized protein</fullName>
    </submittedName>
</protein>
<reference evidence="1 2" key="1">
    <citation type="submission" date="2021-03" db="EMBL/GenBank/DDBJ databases">
        <title>Succinivibrio sp. nov. isolated from feces of cow.</title>
        <authorList>
            <person name="Choi J.-Y."/>
        </authorList>
    </citation>
    <scope>NUCLEOTIDE SEQUENCE [LARGE SCALE GENOMIC DNA]</scope>
    <source>
        <strain evidence="1 2">AGMB01872</strain>
    </source>
</reference>
<evidence type="ECO:0000313" key="1">
    <source>
        <dbReference type="EMBL" id="MBW7570294.1"/>
    </source>
</evidence>